<evidence type="ECO:0000313" key="2">
    <source>
        <dbReference type="Proteomes" id="UP000199345"/>
    </source>
</evidence>
<evidence type="ECO:0000313" key="1">
    <source>
        <dbReference type="EMBL" id="SES82587.1"/>
    </source>
</evidence>
<dbReference type="EMBL" id="FOIA01000004">
    <property type="protein sequence ID" value="SES82587.1"/>
    <property type="molecule type" value="Genomic_DNA"/>
</dbReference>
<organism evidence="1 2">
    <name type="scientific">Nitrosomonas marina</name>
    <dbReference type="NCBI Taxonomy" id="917"/>
    <lineage>
        <taxon>Bacteria</taxon>
        <taxon>Pseudomonadati</taxon>
        <taxon>Pseudomonadota</taxon>
        <taxon>Betaproteobacteria</taxon>
        <taxon>Nitrosomonadales</taxon>
        <taxon>Nitrosomonadaceae</taxon>
        <taxon>Nitrosomonas</taxon>
    </lineage>
</organism>
<sequence>MKAAIPRTCSIKTLLRNNPAVLNWCCTHFRYLQSFRGFAGSIQKINCRTRYLIGPVKLSVHALTMFPSGHTVRARFEHPVLSGPTKMNILRSTIPYLVLLREAWRIRIGQLSVTGPLDQLFYGRGPLLPNSQNTSASTNPTKNAIFAISTAAPAIPPKPKTPAMMAIIKNVTARFIMCKSFIKACSTLALVQNMKQNLRVASLAFG</sequence>
<dbReference type="AlphaFoldDB" id="A0A1H9ZLT4"/>
<accession>A0A1H9ZLT4</accession>
<proteinExistence type="predicted"/>
<dbReference type="Proteomes" id="UP000199345">
    <property type="component" value="Unassembled WGS sequence"/>
</dbReference>
<protein>
    <submittedName>
        <fullName evidence="1">Uncharacterized protein</fullName>
    </submittedName>
</protein>
<gene>
    <name evidence="1" type="ORF">SAMN05216326_104141</name>
</gene>
<name>A0A1H9ZLT4_9PROT</name>
<reference evidence="2" key="1">
    <citation type="submission" date="2016-10" db="EMBL/GenBank/DDBJ databases">
        <authorList>
            <person name="Varghese N."/>
            <person name="Submissions S."/>
        </authorList>
    </citation>
    <scope>NUCLEOTIDE SEQUENCE [LARGE SCALE GENOMIC DNA]</scope>
    <source>
        <strain evidence="2">Nm71</strain>
    </source>
</reference>
<keyword evidence="2" id="KW-1185">Reference proteome</keyword>